<name>A0A494RLZ6_9CAUL</name>
<evidence type="ECO:0000313" key="2">
    <source>
        <dbReference type="EMBL" id="AYG95002.1"/>
    </source>
</evidence>
<keyword evidence="1" id="KW-0472">Membrane</keyword>
<dbReference type="AlphaFoldDB" id="A0A494RLZ6"/>
<sequence>MVQSGDFSPSSASESEVAGLYVGYALILFVVPTFGVAALIGLLRLWRAPAPTDPLARSHFIFQRRTLIASVAAIAAGGVLILVNLGVFVLFGMAVWTLVRGVLGLRDLLQGRGIEQPLRLFY</sequence>
<dbReference type="RefSeq" id="WP_121482150.1">
    <property type="nucleotide sequence ID" value="NZ_CP032707.1"/>
</dbReference>
<protein>
    <submittedName>
        <fullName evidence="2">Serine/threonine protein kinase</fullName>
    </submittedName>
</protein>
<gene>
    <name evidence="2" type="ORF">D8I30_07275</name>
</gene>
<keyword evidence="2" id="KW-0723">Serine/threonine-protein kinase</keyword>
<keyword evidence="2" id="KW-0808">Transferase</keyword>
<keyword evidence="1" id="KW-0812">Transmembrane</keyword>
<keyword evidence="2" id="KW-0418">Kinase</keyword>
<dbReference type="Proteomes" id="UP000276984">
    <property type="component" value="Chromosome"/>
</dbReference>
<organism evidence="2 3">
    <name type="scientific">Brevundimonas naejangsanensis</name>
    <dbReference type="NCBI Taxonomy" id="588932"/>
    <lineage>
        <taxon>Bacteria</taxon>
        <taxon>Pseudomonadati</taxon>
        <taxon>Pseudomonadota</taxon>
        <taxon>Alphaproteobacteria</taxon>
        <taxon>Caulobacterales</taxon>
        <taxon>Caulobacteraceae</taxon>
        <taxon>Brevundimonas</taxon>
    </lineage>
</organism>
<proteinExistence type="predicted"/>
<dbReference type="EMBL" id="CP032707">
    <property type="protein sequence ID" value="AYG95002.1"/>
    <property type="molecule type" value="Genomic_DNA"/>
</dbReference>
<evidence type="ECO:0000313" key="3">
    <source>
        <dbReference type="Proteomes" id="UP000276984"/>
    </source>
</evidence>
<reference evidence="2 3" key="1">
    <citation type="submission" date="2018-10" db="EMBL/GenBank/DDBJ databases">
        <title>Complete genome sequence of Brevundimonas naejangsanensis BRV3.</title>
        <authorList>
            <person name="Berrios L."/>
            <person name="Ely B."/>
        </authorList>
    </citation>
    <scope>NUCLEOTIDE SEQUENCE [LARGE SCALE GENOMIC DNA]</scope>
    <source>
        <strain evidence="2 3">BRV3</strain>
    </source>
</reference>
<dbReference type="OrthoDB" id="7205704at2"/>
<dbReference type="GO" id="GO:0004674">
    <property type="term" value="F:protein serine/threonine kinase activity"/>
    <property type="evidence" value="ECO:0007669"/>
    <property type="project" value="UniProtKB-KW"/>
</dbReference>
<feature type="transmembrane region" description="Helical" evidence="1">
    <location>
        <begin position="20"/>
        <end position="46"/>
    </location>
</feature>
<feature type="transmembrane region" description="Helical" evidence="1">
    <location>
        <begin position="67"/>
        <end position="99"/>
    </location>
</feature>
<evidence type="ECO:0000256" key="1">
    <source>
        <dbReference type="SAM" id="Phobius"/>
    </source>
</evidence>
<keyword evidence="1" id="KW-1133">Transmembrane helix</keyword>
<accession>A0A494RLZ6</accession>
<keyword evidence="3" id="KW-1185">Reference proteome</keyword>